<comment type="caution">
    <text evidence="1">The sequence shown here is derived from an EMBL/GenBank/DDBJ whole genome shotgun (WGS) entry which is preliminary data.</text>
</comment>
<dbReference type="Proteomes" id="UP000784294">
    <property type="component" value="Unassembled WGS sequence"/>
</dbReference>
<proteinExistence type="predicted"/>
<accession>A0A448WNR1</accession>
<keyword evidence="2" id="KW-1185">Reference proteome</keyword>
<gene>
    <name evidence="1" type="ORF">PXEA_LOCUS9768</name>
</gene>
<organism evidence="1 2">
    <name type="scientific">Protopolystoma xenopodis</name>
    <dbReference type="NCBI Taxonomy" id="117903"/>
    <lineage>
        <taxon>Eukaryota</taxon>
        <taxon>Metazoa</taxon>
        <taxon>Spiralia</taxon>
        <taxon>Lophotrochozoa</taxon>
        <taxon>Platyhelminthes</taxon>
        <taxon>Monogenea</taxon>
        <taxon>Polyopisthocotylea</taxon>
        <taxon>Polystomatidea</taxon>
        <taxon>Polystomatidae</taxon>
        <taxon>Protopolystoma</taxon>
    </lineage>
</organism>
<evidence type="ECO:0000313" key="1">
    <source>
        <dbReference type="EMBL" id="VEL16328.1"/>
    </source>
</evidence>
<evidence type="ECO:0000313" key="2">
    <source>
        <dbReference type="Proteomes" id="UP000784294"/>
    </source>
</evidence>
<reference evidence="1" key="1">
    <citation type="submission" date="2018-11" db="EMBL/GenBank/DDBJ databases">
        <authorList>
            <consortium name="Pathogen Informatics"/>
        </authorList>
    </citation>
    <scope>NUCLEOTIDE SEQUENCE</scope>
</reference>
<sequence>MLRVTRLIDNAGETSGHVPRFDAGNHDYYNMASDKTLPSKSPCQHNQFVKKRSYHFYPSNMVLTEDIIYSESKITELLANGDYDTAGLSEPYCHFTAQNGLTPPAMGGFWHPSSASGTLRSDELLSGPGAADLDVAIEHRLRNSLNAVNRGLNSRTRLYCK</sequence>
<protein>
    <submittedName>
        <fullName evidence="1">Uncharacterized protein</fullName>
    </submittedName>
</protein>
<name>A0A448WNR1_9PLAT</name>
<dbReference type="AlphaFoldDB" id="A0A448WNR1"/>
<dbReference type="EMBL" id="CAAALY010028022">
    <property type="protein sequence ID" value="VEL16328.1"/>
    <property type="molecule type" value="Genomic_DNA"/>
</dbReference>